<sequence>MNTIKFIQTFANPALDNFFILFTNLGGETLGVIFAIYFLWFKDKRYGYKLAFGLSFSLLINNFIKIIVNSPRPIGTKGIRSLAVNTATGTSFPSGHSQGNAATFTSLFLQFKTKKVLLISIIMMILIPISRLYLGVHWPIDVVCGSIFGIIAVLISNFIYEQAIKNNIPYLYLILSIILLLSLILFRSSDYIKAIGGFISISLGYYIDTKYIKYNPNSTSKNNVIKLFLGLFGLLIVLSLCSFIIPKGYIRDFVKYFSLGIWASCIAPLIFMKLKLSN</sequence>
<name>A0ACB5R6M3_9CLOT</name>
<evidence type="ECO:0000313" key="1">
    <source>
        <dbReference type="EMBL" id="GKX64822.1"/>
    </source>
</evidence>
<keyword evidence="2" id="KW-1185">Reference proteome</keyword>
<protein>
    <submittedName>
        <fullName evidence="1">Phosphatase</fullName>
    </submittedName>
</protein>
<evidence type="ECO:0000313" key="2">
    <source>
        <dbReference type="Proteomes" id="UP001058074"/>
    </source>
</evidence>
<gene>
    <name evidence="1" type="ORF">rsdtw13_00800</name>
</gene>
<comment type="caution">
    <text evidence="1">The sequence shown here is derived from an EMBL/GenBank/DDBJ whole genome shotgun (WGS) entry which is preliminary data.</text>
</comment>
<reference evidence="1" key="1">
    <citation type="journal article" date="2025" name="Int. J. Syst. Evol. Microbiol.">
        <title>Inconstantimicrobium mannanitabidum sp. nov., a novel member of the family Clostridiaceae isolated from anoxic soil under the treatment of reductive soil disinfestation.</title>
        <authorList>
            <person name="Ueki A."/>
            <person name="Tonouchi A."/>
            <person name="Honma S."/>
            <person name="Kaku N."/>
            <person name="Ueki K."/>
        </authorList>
    </citation>
    <scope>NUCLEOTIDE SEQUENCE</scope>
    <source>
        <strain evidence="1">TW13</strain>
    </source>
</reference>
<accession>A0ACB5R6M3</accession>
<organism evidence="1 2">
    <name type="scientific">Inconstantimicrobium mannanitabidum</name>
    <dbReference type="NCBI Taxonomy" id="1604901"/>
    <lineage>
        <taxon>Bacteria</taxon>
        <taxon>Bacillati</taxon>
        <taxon>Bacillota</taxon>
        <taxon>Clostridia</taxon>
        <taxon>Eubacteriales</taxon>
        <taxon>Clostridiaceae</taxon>
        <taxon>Inconstantimicrobium</taxon>
    </lineage>
</organism>
<dbReference type="EMBL" id="BROD01000001">
    <property type="protein sequence ID" value="GKX64822.1"/>
    <property type="molecule type" value="Genomic_DNA"/>
</dbReference>
<proteinExistence type="predicted"/>
<dbReference type="Proteomes" id="UP001058074">
    <property type="component" value="Unassembled WGS sequence"/>
</dbReference>